<evidence type="ECO:0000313" key="2">
    <source>
        <dbReference type="Proteomes" id="UP000011991"/>
    </source>
</evidence>
<name>M5RP61_9BACT</name>
<dbReference type="Proteomes" id="UP000011991">
    <property type="component" value="Unassembled WGS sequence"/>
</dbReference>
<dbReference type="AlphaFoldDB" id="M5RP61"/>
<dbReference type="EMBL" id="ANOG01000277">
    <property type="protein sequence ID" value="EMI21123.1"/>
    <property type="molecule type" value="Genomic_DNA"/>
</dbReference>
<dbReference type="PATRIC" id="fig|1265738.3.peg.1956"/>
<accession>M5RP61</accession>
<reference evidence="1 2" key="1">
    <citation type="journal article" date="2013" name="Mar. Genomics">
        <title>Expression of sulfatases in Rhodopirellula baltica and the diversity of sulfatases in the genus Rhodopirellula.</title>
        <authorList>
            <person name="Wegner C.E."/>
            <person name="Richter-Heitmann T."/>
            <person name="Klindworth A."/>
            <person name="Klockow C."/>
            <person name="Richter M."/>
            <person name="Achstetter T."/>
            <person name="Glockner F.O."/>
            <person name="Harder J."/>
        </authorList>
    </citation>
    <scope>NUCLEOTIDE SEQUENCE [LARGE SCALE GENOMIC DNA]</scope>
    <source>
        <strain evidence="1 2">SM1</strain>
    </source>
</reference>
<evidence type="ECO:0000313" key="1">
    <source>
        <dbReference type="EMBL" id="EMI21123.1"/>
    </source>
</evidence>
<protein>
    <submittedName>
        <fullName evidence="1">Uncharacterized protein</fullName>
    </submittedName>
</protein>
<organism evidence="1 2">
    <name type="scientific">Rhodopirellula maiorica SM1</name>
    <dbReference type="NCBI Taxonomy" id="1265738"/>
    <lineage>
        <taxon>Bacteria</taxon>
        <taxon>Pseudomonadati</taxon>
        <taxon>Planctomycetota</taxon>
        <taxon>Planctomycetia</taxon>
        <taxon>Pirellulales</taxon>
        <taxon>Pirellulaceae</taxon>
        <taxon>Novipirellula</taxon>
    </lineage>
</organism>
<sequence>MLFVWYQRPSIDENAESGCHDHGVHPIPGGDTSEVSPVLTRFTARRRLLVRLRVPLGSIGCGSDDIEKADRRRFNE</sequence>
<proteinExistence type="predicted"/>
<comment type="caution">
    <text evidence="1">The sequence shown here is derived from an EMBL/GenBank/DDBJ whole genome shotgun (WGS) entry which is preliminary data.</text>
</comment>
<keyword evidence="2" id="KW-1185">Reference proteome</keyword>
<gene>
    <name evidence="1" type="ORF">RMSM_01954</name>
</gene>